<evidence type="ECO:0000313" key="3">
    <source>
        <dbReference type="Proteomes" id="UP001066276"/>
    </source>
</evidence>
<accession>A0AAV7T5R7</accession>
<reference evidence="2" key="1">
    <citation type="journal article" date="2022" name="bioRxiv">
        <title>Sequencing and chromosome-scale assembly of the giantPleurodeles waltlgenome.</title>
        <authorList>
            <person name="Brown T."/>
            <person name="Elewa A."/>
            <person name="Iarovenko S."/>
            <person name="Subramanian E."/>
            <person name="Araus A.J."/>
            <person name="Petzold A."/>
            <person name="Susuki M."/>
            <person name="Suzuki K.-i.T."/>
            <person name="Hayashi T."/>
            <person name="Toyoda A."/>
            <person name="Oliveira C."/>
            <person name="Osipova E."/>
            <person name="Leigh N.D."/>
            <person name="Simon A."/>
            <person name="Yun M.H."/>
        </authorList>
    </citation>
    <scope>NUCLEOTIDE SEQUENCE</scope>
    <source>
        <strain evidence="2">20211129_DDA</strain>
        <tissue evidence="2">Liver</tissue>
    </source>
</reference>
<dbReference type="Proteomes" id="UP001066276">
    <property type="component" value="Chromosome 4_1"/>
</dbReference>
<keyword evidence="3" id="KW-1185">Reference proteome</keyword>
<gene>
    <name evidence="2" type="ORF">NDU88_003717</name>
</gene>
<comment type="caution">
    <text evidence="2">The sequence shown here is derived from an EMBL/GenBank/DDBJ whole genome shotgun (WGS) entry which is preliminary data.</text>
</comment>
<keyword evidence="1" id="KW-1133">Transmembrane helix</keyword>
<keyword evidence="1" id="KW-0472">Membrane</keyword>
<keyword evidence="1" id="KW-0812">Transmembrane</keyword>
<protein>
    <submittedName>
        <fullName evidence="2">Uncharacterized protein</fullName>
    </submittedName>
</protein>
<feature type="transmembrane region" description="Helical" evidence="1">
    <location>
        <begin position="12"/>
        <end position="32"/>
    </location>
</feature>
<name>A0AAV7T5R7_PLEWA</name>
<dbReference type="AlphaFoldDB" id="A0AAV7T5R7"/>
<dbReference type="EMBL" id="JANPWB010000007">
    <property type="protein sequence ID" value="KAJ1171859.1"/>
    <property type="molecule type" value="Genomic_DNA"/>
</dbReference>
<proteinExistence type="predicted"/>
<organism evidence="2 3">
    <name type="scientific">Pleurodeles waltl</name>
    <name type="common">Iberian ribbed newt</name>
    <dbReference type="NCBI Taxonomy" id="8319"/>
    <lineage>
        <taxon>Eukaryota</taxon>
        <taxon>Metazoa</taxon>
        <taxon>Chordata</taxon>
        <taxon>Craniata</taxon>
        <taxon>Vertebrata</taxon>
        <taxon>Euteleostomi</taxon>
        <taxon>Amphibia</taxon>
        <taxon>Batrachia</taxon>
        <taxon>Caudata</taxon>
        <taxon>Salamandroidea</taxon>
        <taxon>Salamandridae</taxon>
        <taxon>Pleurodelinae</taxon>
        <taxon>Pleurodeles</taxon>
    </lineage>
</organism>
<evidence type="ECO:0000256" key="1">
    <source>
        <dbReference type="SAM" id="Phobius"/>
    </source>
</evidence>
<evidence type="ECO:0000313" key="2">
    <source>
        <dbReference type="EMBL" id="KAJ1171859.1"/>
    </source>
</evidence>
<sequence length="214" mass="23905">MAAARAGWRIPLLFRITFVCDIIGVLFCGVRSHGVTFGCHGDPIYTEVWALLEHVMLLPCLYTCLPAVMAEQVDKYLHAQIPVQDNTEEILHVSRGDLHSLVKEAINAALLEKDLPAKRQRLDDEALDQEDCRGRYIQSDQVKEVYVDNYGDDAHDLANNINKIAYLKVIQTLVGNQGACQFERDLGFHCCDGGPYSLILGPFLASHCTEDMTV</sequence>